<dbReference type="CDD" id="cd02439">
    <property type="entry name" value="DMB-PRT_CobT"/>
    <property type="match status" value="1"/>
</dbReference>
<dbReference type="Pfam" id="PF02277">
    <property type="entry name" value="DBI_PRT"/>
    <property type="match status" value="1"/>
</dbReference>
<keyword evidence="1" id="KW-0808">Transferase</keyword>
<keyword evidence="1" id="KW-0328">Glycosyltransferase</keyword>
<gene>
    <name evidence="1" type="primary">cobT_3</name>
    <name evidence="1" type="ORF">SAMEA44547418_01699</name>
</gene>
<dbReference type="SUPFAM" id="SSF52733">
    <property type="entry name" value="Nicotinate mononucleotide:5,6-dimethylbenzimidazole phosphoribosyltransferase (CobT)"/>
    <property type="match status" value="1"/>
</dbReference>
<keyword evidence="2" id="KW-1185">Reference proteome</keyword>
<reference evidence="1 2" key="1">
    <citation type="submission" date="2017-06" db="EMBL/GenBank/DDBJ databases">
        <authorList>
            <consortium name="Pathogen Informatics"/>
        </authorList>
    </citation>
    <scope>NUCLEOTIDE SEQUENCE [LARGE SCALE GENOMIC DNA]</scope>
    <source>
        <strain evidence="1 2">NCTC12018</strain>
    </source>
</reference>
<dbReference type="InterPro" id="IPR003200">
    <property type="entry name" value="Nict_dMeBzImd_PRibTrfase"/>
</dbReference>
<protein>
    <submittedName>
        <fullName evidence="1">Nicotinate-nucleotide--dimethylbenzimidazole phosphoribosyltransferase</fullName>
        <ecNumber evidence="1">2.4.2.21</ecNumber>
    </submittedName>
</protein>
<dbReference type="KEGG" id="vrm:44547418_01699"/>
<proteinExistence type="predicted"/>
<dbReference type="EC" id="2.4.2.21" evidence="1"/>
<dbReference type="InterPro" id="IPR036087">
    <property type="entry name" value="Nict_dMeBzImd_PRibTrfase_sf"/>
</dbReference>
<dbReference type="Gene3D" id="3.40.50.10210">
    <property type="match status" value="1"/>
</dbReference>
<dbReference type="EMBL" id="LT906470">
    <property type="protein sequence ID" value="SNV74263.1"/>
    <property type="molecule type" value="Genomic_DNA"/>
</dbReference>
<dbReference type="AlphaFoldDB" id="A0A239ZU18"/>
<dbReference type="PANTHER" id="PTHR43463">
    <property type="entry name" value="NICOTINATE-NUCLEOTIDE--DIMETHYLBENZIMIDAZOLE PHOSPHORIBOSYLTRANSFERASE"/>
    <property type="match status" value="1"/>
</dbReference>
<dbReference type="GO" id="GO:0008939">
    <property type="term" value="F:nicotinate-nucleotide-dimethylbenzimidazole phosphoribosyltransferase activity"/>
    <property type="evidence" value="ECO:0007669"/>
    <property type="project" value="UniProtKB-EC"/>
</dbReference>
<dbReference type="PANTHER" id="PTHR43463:SF1">
    <property type="entry name" value="NICOTINATE-NUCLEOTIDE--DIMETHYLBENZIMIDAZOLE PHOSPHORIBOSYLTRANSFERASE"/>
    <property type="match status" value="1"/>
</dbReference>
<sequence>MKDKVTTPIEQQLNKFIQSKCLIPGGLGLWEAYFRRICTAWGRIDGAVRPQHIIFAADNGCNMEGCVGYNYEVTQKQSRNMVLGNTAVTHFCKFNHIPYEVVDVGIACDEGIGIDCKVAKGTKNILHHSAMSKEEFNRAFQAGYERVRHYAEQGANLFSFGEMGLGNTTTSACVLSALLGVEPENTVGPGSWPDKPDLMKRKIDFVCSVLEKHKEYFTASNEINRVHQIVAHVGGFDIAAMTGAMIACTELRCPFVIDGFISAVAAACAVRLNAMVKAYALPSHFSREPGMELALAELGLSRDMVPIQAQMAMGEGTGAILMVQLLKTIQYMFVSVGTMADLMKL</sequence>
<dbReference type="RefSeq" id="WP_095066499.1">
    <property type="nucleotide sequence ID" value="NZ_LT906470.1"/>
</dbReference>
<evidence type="ECO:0000313" key="1">
    <source>
        <dbReference type="EMBL" id="SNV74263.1"/>
    </source>
</evidence>
<organism evidence="1 2">
    <name type="scientific">Veillonella rodentium</name>
    <dbReference type="NCBI Taxonomy" id="248315"/>
    <lineage>
        <taxon>Bacteria</taxon>
        <taxon>Bacillati</taxon>
        <taxon>Bacillota</taxon>
        <taxon>Negativicutes</taxon>
        <taxon>Veillonellales</taxon>
        <taxon>Veillonellaceae</taxon>
        <taxon>Veillonella</taxon>
    </lineage>
</organism>
<name>A0A239ZU18_9FIRM</name>
<evidence type="ECO:0000313" key="2">
    <source>
        <dbReference type="Proteomes" id="UP000214973"/>
    </source>
</evidence>
<dbReference type="Proteomes" id="UP000214973">
    <property type="component" value="Chromosome 1"/>
</dbReference>
<accession>A0A239ZU18</accession>